<dbReference type="Pfam" id="PF14024">
    <property type="entry name" value="DUF4240"/>
    <property type="match status" value="1"/>
</dbReference>
<feature type="domain" description="DUF4240" evidence="1">
    <location>
        <begin position="1"/>
        <end position="125"/>
    </location>
</feature>
<dbReference type="EMBL" id="CP107006">
    <property type="protein sequence ID" value="UYQ91371.1"/>
    <property type="molecule type" value="Genomic_DNA"/>
</dbReference>
<proteinExistence type="predicted"/>
<evidence type="ECO:0000313" key="3">
    <source>
        <dbReference type="Proteomes" id="UP001162741"/>
    </source>
</evidence>
<dbReference type="InterPro" id="IPR025334">
    <property type="entry name" value="DUF4240"/>
</dbReference>
<accession>A0ABY6IVH3</accession>
<evidence type="ECO:0000313" key="2">
    <source>
        <dbReference type="EMBL" id="UYQ91371.1"/>
    </source>
</evidence>
<dbReference type="Proteomes" id="UP001162741">
    <property type="component" value="Chromosome"/>
</dbReference>
<sequence length="162" mass="18815">MDQKQFWQIIESAWDEYPQAKALRTKALEENDVEDIITLGDEVADNIADALTEKLYELDRDDLASFIHHMEERLYHIDRRDIQARTEGNGEGFLYCRCFIVGMGEAYYDKADQDPEILYSDIEAEGIGFLAYGVYADKYDEDIERNSQHNITTKSNKAGWKK</sequence>
<dbReference type="RefSeq" id="WP_244839482.1">
    <property type="nucleotide sequence ID" value="NZ_CP107006.1"/>
</dbReference>
<keyword evidence="3" id="KW-1185">Reference proteome</keyword>
<evidence type="ECO:0000259" key="1">
    <source>
        <dbReference type="Pfam" id="PF14024"/>
    </source>
</evidence>
<gene>
    <name evidence="2" type="ORF">MKQ68_14855</name>
</gene>
<reference evidence="2" key="1">
    <citation type="submission" date="2022-10" db="EMBL/GenBank/DDBJ databases">
        <title>Chitinophaga sp. nov., isolated from soil.</title>
        <authorList>
            <person name="Jeon C.O."/>
        </authorList>
    </citation>
    <scope>NUCLEOTIDE SEQUENCE</scope>
    <source>
        <strain evidence="2">R8</strain>
    </source>
</reference>
<name>A0ABY6IVH3_9BACT</name>
<protein>
    <submittedName>
        <fullName evidence="2">DUF4240 domain-containing protein</fullName>
    </submittedName>
</protein>
<organism evidence="2 3">
    <name type="scientific">Chitinophaga horti</name>
    <dbReference type="NCBI Taxonomy" id="2920382"/>
    <lineage>
        <taxon>Bacteria</taxon>
        <taxon>Pseudomonadati</taxon>
        <taxon>Bacteroidota</taxon>
        <taxon>Chitinophagia</taxon>
        <taxon>Chitinophagales</taxon>
        <taxon>Chitinophagaceae</taxon>
        <taxon>Chitinophaga</taxon>
    </lineage>
</organism>